<gene>
    <name evidence="2" type="primary">pkn1_4</name>
    <name evidence="2" type="ORF">Q31b_10780</name>
</gene>
<dbReference type="InterPro" id="IPR042095">
    <property type="entry name" value="SUMF_sf"/>
</dbReference>
<feature type="domain" description="Sulfatase-modifying factor enzyme-like" evidence="1">
    <location>
        <begin position="53"/>
        <end position="304"/>
    </location>
</feature>
<dbReference type="SUPFAM" id="SSF56436">
    <property type="entry name" value="C-type lectin-like"/>
    <property type="match status" value="1"/>
</dbReference>
<dbReference type="PANTHER" id="PTHR23150">
    <property type="entry name" value="SULFATASE MODIFYING FACTOR 1, 2"/>
    <property type="match status" value="1"/>
</dbReference>
<organism evidence="2 3">
    <name type="scientific">Novipirellula aureliae</name>
    <dbReference type="NCBI Taxonomy" id="2527966"/>
    <lineage>
        <taxon>Bacteria</taxon>
        <taxon>Pseudomonadati</taxon>
        <taxon>Planctomycetota</taxon>
        <taxon>Planctomycetia</taxon>
        <taxon>Pirellulales</taxon>
        <taxon>Pirellulaceae</taxon>
        <taxon>Novipirellula</taxon>
    </lineage>
</organism>
<keyword evidence="2" id="KW-0418">Kinase</keyword>
<dbReference type="EMBL" id="SJPY01000001">
    <property type="protein sequence ID" value="TWU45902.1"/>
    <property type="molecule type" value="Genomic_DNA"/>
</dbReference>
<sequence length="389" mass="42974">MAMSVGAVADSPDAATKLGIAAQQPSSGPSVKVDEGFMVPYSLRIPGTDVEIEMVPIPGGTFLLGSPEDEADRNDDEGPQVEVIVDPMWVAKTETTWGQYREYMKLYAIFKEFEANGIRPVDDSNKIDAVTAPTELYDPSFTYEFGEQDDQPAVTITQYSAQQYSKWLSRLTGQQFRLPTEAEWEYAARGGTKTAYSFGDSADEIDDYAWSFNNATDGLGEVGTKKPNPFGLYDMHGNAAEWTMNQYTEDGYKVFAEKASATKTPLHATEVVVWPETSSPCVVRGGSFEMDPEALRSAARLASDDEPWKVDDPNFPRSPWWFTSDLARGVGFRLIRSYKPLDNELIGKFWEANAEDVKGDVESRMLGGRGGWGIIDPTLPAAIKALQKE</sequence>
<comment type="caution">
    <text evidence="2">The sequence shown here is derived from an EMBL/GenBank/DDBJ whole genome shotgun (WGS) entry which is preliminary data.</text>
</comment>
<keyword evidence="2" id="KW-0808">Transferase</keyword>
<dbReference type="GO" id="GO:0004674">
    <property type="term" value="F:protein serine/threonine kinase activity"/>
    <property type="evidence" value="ECO:0007669"/>
    <property type="project" value="UniProtKB-EC"/>
</dbReference>
<evidence type="ECO:0000259" key="1">
    <source>
        <dbReference type="Pfam" id="PF03781"/>
    </source>
</evidence>
<dbReference type="Gene3D" id="3.90.1580.10">
    <property type="entry name" value="paralog of FGE (formylglycine-generating enzyme)"/>
    <property type="match status" value="1"/>
</dbReference>
<proteinExistence type="predicted"/>
<dbReference type="Pfam" id="PF03781">
    <property type="entry name" value="FGE-sulfatase"/>
    <property type="match status" value="1"/>
</dbReference>
<dbReference type="AlphaFoldDB" id="A0A5C6EA64"/>
<evidence type="ECO:0000313" key="2">
    <source>
        <dbReference type="EMBL" id="TWU45902.1"/>
    </source>
</evidence>
<protein>
    <submittedName>
        <fullName evidence="2">Serine/threonine-protein kinase pkn1</fullName>
        <ecNumber evidence="2">2.7.11.1</ecNumber>
    </submittedName>
</protein>
<dbReference type="GO" id="GO:0120147">
    <property type="term" value="F:formylglycine-generating oxidase activity"/>
    <property type="evidence" value="ECO:0007669"/>
    <property type="project" value="TreeGrafter"/>
</dbReference>
<name>A0A5C6EA64_9BACT</name>
<dbReference type="EC" id="2.7.11.1" evidence="2"/>
<dbReference type="InterPro" id="IPR051043">
    <property type="entry name" value="Sulfatase_Mod_Factor_Kinase"/>
</dbReference>
<dbReference type="Proteomes" id="UP000315471">
    <property type="component" value="Unassembled WGS sequence"/>
</dbReference>
<reference evidence="2 3" key="1">
    <citation type="submission" date="2019-02" db="EMBL/GenBank/DDBJ databases">
        <title>Deep-cultivation of Planctomycetes and their phenomic and genomic characterization uncovers novel biology.</title>
        <authorList>
            <person name="Wiegand S."/>
            <person name="Jogler M."/>
            <person name="Boedeker C."/>
            <person name="Pinto D."/>
            <person name="Vollmers J."/>
            <person name="Rivas-Marin E."/>
            <person name="Kohn T."/>
            <person name="Peeters S.H."/>
            <person name="Heuer A."/>
            <person name="Rast P."/>
            <person name="Oberbeckmann S."/>
            <person name="Bunk B."/>
            <person name="Jeske O."/>
            <person name="Meyerdierks A."/>
            <person name="Storesund J.E."/>
            <person name="Kallscheuer N."/>
            <person name="Luecker S."/>
            <person name="Lage O.M."/>
            <person name="Pohl T."/>
            <person name="Merkel B.J."/>
            <person name="Hornburger P."/>
            <person name="Mueller R.-W."/>
            <person name="Bruemmer F."/>
            <person name="Labrenz M."/>
            <person name="Spormann A.M."/>
            <person name="Op Den Camp H."/>
            <person name="Overmann J."/>
            <person name="Amann R."/>
            <person name="Jetten M.S.M."/>
            <person name="Mascher T."/>
            <person name="Medema M.H."/>
            <person name="Devos D.P."/>
            <person name="Kaster A.-K."/>
            <person name="Ovreas L."/>
            <person name="Rohde M."/>
            <person name="Galperin M.Y."/>
            <person name="Jogler C."/>
        </authorList>
    </citation>
    <scope>NUCLEOTIDE SEQUENCE [LARGE SCALE GENOMIC DNA]</scope>
    <source>
        <strain evidence="2 3">Q31b</strain>
    </source>
</reference>
<keyword evidence="3" id="KW-1185">Reference proteome</keyword>
<dbReference type="InterPro" id="IPR005532">
    <property type="entry name" value="SUMF_dom"/>
</dbReference>
<evidence type="ECO:0000313" key="3">
    <source>
        <dbReference type="Proteomes" id="UP000315471"/>
    </source>
</evidence>
<dbReference type="PANTHER" id="PTHR23150:SF19">
    <property type="entry name" value="FORMYLGLYCINE-GENERATING ENZYME"/>
    <property type="match status" value="1"/>
</dbReference>
<accession>A0A5C6EA64</accession>
<dbReference type="InterPro" id="IPR016187">
    <property type="entry name" value="CTDL_fold"/>
</dbReference>